<evidence type="ECO:0000256" key="3">
    <source>
        <dbReference type="ARBA" id="ARBA00022748"/>
    </source>
</evidence>
<evidence type="ECO:0000256" key="2">
    <source>
        <dbReference type="ARBA" id="ARBA00022741"/>
    </source>
</evidence>
<keyword evidence="4 8" id="KW-0067">ATP-binding</keyword>
<reference evidence="8" key="1">
    <citation type="journal article" date="2014" name="Int. J. Syst. Evol. Microbiol.">
        <title>Complete genome sequence of Corynebacterium casei LMG S-19264T (=DSM 44701T), isolated from a smear-ripened cheese.</title>
        <authorList>
            <consortium name="US DOE Joint Genome Institute (JGI-PGF)"/>
            <person name="Walter F."/>
            <person name="Albersmeier A."/>
            <person name="Kalinowski J."/>
            <person name="Ruckert C."/>
        </authorList>
    </citation>
    <scope>NUCLEOTIDE SEQUENCE</scope>
    <source>
        <strain evidence="8">CGMCC 1.15360</strain>
    </source>
</reference>
<protein>
    <submittedName>
        <fullName evidence="8">Cytochrome c biogenesis ATP-binding export protein CcmA</fullName>
    </submittedName>
</protein>
<dbReference type="SUPFAM" id="SSF52540">
    <property type="entry name" value="P-loop containing nucleoside triphosphate hydrolases"/>
    <property type="match status" value="1"/>
</dbReference>
<dbReference type="InterPro" id="IPR003439">
    <property type="entry name" value="ABC_transporter-like_ATP-bd"/>
</dbReference>
<dbReference type="GO" id="GO:0022857">
    <property type="term" value="F:transmembrane transporter activity"/>
    <property type="evidence" value="ECO:0007669"/>
    <property type="project" value="InterPro"/>
</dbReference>
<dbReference type="Proteomes" id="UP000612349">
    <property type="component" value="Unassembled WGS sequence"/>
</dbReference>
<evidence type="ECO:0000259" key="7">
    <source>
        <dbReference type="PROSITE" id="PS50893"/>
    </source>
</evidence>
<evidence type="ECO:0000256" key="5">
    <source>
        <dbReference type="ARBA" id="ARBA00022967"/>
    </source>
</evidence>
<keyword evidence="3" id="KW-0201">Cytochrome c-type biogenesis</keyword>
<dbReference type="GO" id="GO:0016887">
    <property type="term" value="F:ATP hydrolysis activity"/>
    <property type="evidence" value="ECO:0007669"/>
    <property type="project" value="InterPro"/>
</dbReference>
<dbReference type="OrthoDB" id="9800654at2"/>
<dbReference type="EMBL" id="BMIP01000001">
    <property type="protein sequence ID" value="GGD55889.1"/>
    <property type="molecule type" value="Genomic_DNA"/>
</dbReference>
<name>A0A916YQH5_9SPHN</name>
<feature type="domain" description="ABC transporter" evidence="7">
    <location>
        <begin position="7"/>
        <end position="199"/>
    </location>
</feature>
<keyword evidence="9" id="KW-1185">Reference proteome</keyword>
<dbReference type="PROSITE" id="PS50893">
    <property type="entry name" value="ABC_TRANSPORTER_2"/>
    <property type="match status" value="1"/>
</dbReference>
<dbReference type="InterPro" id="IPR027417">
    <property type="entry name" value="P-loop_NTPase"/>
</dbReference>
<dbReference type="GO" id="GO:0005524">
    <property type="term" value="F:ATP binding"/>
    <property type="evidence" value="ECO:0007669"/>
    <property type="project" value="UniProtKB-KW"/>
</dbReference>
<sequence length="202" mass="21074">MEPAAAFPVSNISATGIACRRGDRLLFAGLSLRVESGGALHLTGPNGTGKSSLMRILAGLLRPYAGEVERNGAMALLDERPALDAHLPLGKALGFWARCDGVAPARLEEVAGACAVDELLDVPVRYLSTGQRKRAALARTIAAGAPIWLLDEPLNGLDTSSVAMVEDLAMRHCEQGGICIVASHQPIALPGAARLDVADYTA</sequence>
<evidence type="ECO:0000256" key="1">
    <source>
        <dbReference type="ARBA" id="ARBA00022448"/>
    </source>
</evidence>
<evidence type="ECO:0000256" key="6">
    <source>
        <dbReference type="ARBA" id="ARBA00023136"/>
    </source>
</evidence>
<dbReference type="NCBIfam" id="TIGR01189">
    <property type="entry name" value="ccmA"/>
    <property type="match status" value="1"/>
</dbReference>
<dbReference type="Pfam" id="PF00005">
    <property type="entry name" value="ABC_tran"/>
    <property type="match status" value="1"/>
</dbReference>
<dbReference type="PANTHER" id="PTHR43499:SF1">
    <property type="entry name" value="ABC TRANSPORTER I FAMILY MEMBER 1"/>
    <property type="match status" value="1"/>
</dbReference>
<evidence type="ECO:0000313" key="9">
    <source>
        <dbReference type="Proteomes" id="UP000612349"/>
    </source>
</evidence>
<gene>
    <name evidence="8" type="primary">ccmA</name>
    <name evidence="8" type="ORF">GCM10010990_01340</name>
</gene>
<dbReference type="AlphaFoldDB" id="A0A916YQH5"/>
<keyword evidence="1" id="KW-0813">Transport</keyword>
<dbReference type="Gene3D" id="3.40.50.300">
    <property type="entry name" value="P-loop containing nucleotide triphosphate hydrolases"/>
    <property type="match status" value="1"/>
</dbReference>
<dbReference type="PANTHER" id="PTHR43499">
    <property type="entry name" value="ABC TRANSPORTER I FAMILY MEMBER 1"/>
    <property type="match status" value="1"/>
</dbReference>
<dbReference type="InterPro" id="IPR003593">
    <property type="entry name" value="AAA+_ATPase"/>
</dbReference>
<proteinExistence type="predicted"/>
<keyword evidence="6" id="KW-0472">Membrane</keyword>
<reference evidence="8" key="2">
    <citation type="submission" date="2020-09" db="EMBL/GenBank/DDBJ databases">
        <authorList>
            <person name="Sun Q."/>
            <person name="Zhou Y."/>
        </authorList>
    </citation>
    <scope>NUCLEOTIDE SEQUENCE</scope>
    <source>
        <strain evidence="8">CGMCC 1.15360</strain>
    </source>
</reference>
<keyword evidence="5" id="KW-1278">Translocase</keyword>
<dbReference type="GO" id="GO:0017004">
    <property type="term" value="P:cytochrome complex assembly"/>
    <property type="evidence" value="ECO:0007669"/>
    <property type="project" value="UniProtKB-KW"/>
</dbReference>
<evidence type="ECO:0000256" key="4">
    <source>
        <dbReference type="ARBA" id="ARBA00022840"/>
    </source>
</evidence>
<keyword evidence="2" id="KW-0547">Nucleotide-binding</keyword>
<evidence type="ECO:0000313" key="8">
    <source>
        <dbReference type="EMBL" id="GGD55889.1"/>
    </source>
</evidence>
<accession>A0A916YQH5</accession>
<dbReference type="RefSeq" id="WP_066772371.1">
    <property type="nucleotide sequence ID" value="NZ_BMIP01000001.1"/>
</dbReference>
<dbReference type="SMART" id="SM00382">
    <property type="entry name" value="AAA"/>
    <property type="match status" value="1"/>
</dbReference>
<dbReference type="InterPro" id="IPR005895">
    <property type="entry name" value="ABC_transptr_haem_export_CcmA"/>
</dbReference>
<organism evidence="8 9">
    <name type="scientific">Croceicoccus mobilis</name>
    <dbReference type="NCBI Taxonomy" id="1703339"/>
    <lineage>
        <taxon>Bacteria</taxon>
        <taxon>Pseudomonadati</taxon>
        <taxon>Pseudomonadota</taxon>
        <taxon>Alphaproteobacteria</taxon>
        <taxon>Sphingomonadales</taxon>
        <taxon>Erythrobacteraceae</taxon>
        <taxon>Croceicoccus</taxon>
    </lineage>
</organism>
<comment type="caution">
    <text evidence="8">The sequence shown here is derived from an EMBL/GenBank/DDBJ whole genome shotgun (WGS) entry which is preliminary data.</text>
</comment>